<dbReference type="PIRSF" id="PIRSF500217">
    <property type="entry name" value="AlgI"/>
    <property type="match status" value="1"/>
</dbReference>
<dbReference type="PANTHER" id="PTHR13285">
    <property type="entry name" value="ACYLTRANSFERASE"/>
    <property type="match status" value="1"/>
</dbReference>
<reference evidence="11 12" key="1">
    <citation type="submission" date="2017-11" db="EMBL/GenBank/DDBJ databases">
        <title>Evolution of Phototrophy in the Chloroflexi Phylum Driven by Horizontal Gene Transfer.</title>
        <authorList>
            <person name="Ward L.M."/>
            <person name="Hemp J."/>
            <person name="Shih P.M."/>
            <person name="Mcglynn S.E."/>
            <person name="Fischer W."/>
        </authorList>
    </citation>
    <scope>NUCLEOTIDE SEQUENCE [LARGE SCALE GENOMIC DNA]</scope>
    <source>
        <strain evidence="11">JP3_13</strain>
    </source>
</reference>
<feature type="transmembrane region" description="Helical" evidence="10">
    <location>
        <begin position="79"/>
        <end position="97"/>
    </location>
</feature>
<keyword evidence="4 9" id="KW-0808">Transferase</keyword>
<keyword evidence="8 9" id="KW-0012">Acyltransferase</keyword>
<feature type="transmembrane region" description="Helical" evidence="10">
    <location>
        <begin position="141"/>
        <end position="158"/>
    </location>
</feature>
<dbReference type="InterPro" id="IPR028362">
    <property type="entry name" value="AlgI"/>
</dbReference>
<evidence type="ECO:0000256" key="10">
    <source>
        <dbReference type="SAM" id="Phobius"/>
    </source>
</evidence>
<feature type="transmembrane region" description="Helical" evidence="10">
    <location>
        <begin position="402"/>
        <end position="419"/>
    </location>
</feature>
<name>A0A2M8PDM3_9CHLR</name>
<comment type="similarity">
    <text evidence="2 9">Belongs to the membrane-bound acyltransferase family.</text>
</comment>
<evidence type="ECO:0000256" key="1">
    <source>
        <dbReference type="ARBA" id="ARBA00004651"/>
    </source>
</evidence>
<keyword evidence="3 9" id="KW-1003">Cell membrane</keyword>
<evidence type="ECO:0000256" key="8">
    <source>
        <dbReference type="ARBA" id="ARBA00023315"/>
    </source>
</evidence>
<feature type="transmembrane region" description="Helical" evidence="10">
    <location>
        <begin position="376"/>
        <end position="396"/>
    </location>
</feature>
<evidence type="ECO:0000256" key="6">
    <source>
        <dbReference type="ARBA" id="ARBA00022989"/>
    </source>
</evidence>
<dbReference type="PANTHER" id="PTHR13285:SF23">
    <property type="entry name" value="TEICHOIC ACID D-ALANYLTRANSFERASE"/>
    <property type="match status" value="1"/>
</dbReference>
<dbReference type="AlphaFoldDB" id="A0A2M8PDM3"/>
<evidence type="ECO:0000313" key="12">
    <source>
        <dbReference type="Proteomes" id="UP000229681"/>
    </source>
</evidence>
<proteinExistence type="inferred from homology"/>
<evidence type="ECO:0000256" key="9">
    <source>
        <dbReference type="PIRNR" id="PIRNR016636"/>
    </source>
</evidence>
<feature type="transmembrane region" description="Helical" evidence="10">
    <location>
        <begin position="43"/>
        <end position="67"/>
    </location>
</feature>
<dbReference type="InterPro" id="IPR004299">
    <property type="entry name" value="MBOAT_fam"/>
</dbReference>
<evidence type="ECO:0000256" key="3">
    <source>
        <dbReference type="ARBA" id="ARBA00022475"/>
    </source>
</evidence>
<dbReference type="GO" id="GO:0016746">
    <property type="term" value="F:acyltransferase activity"/>
    <property type="evidence" value="ECO:0007669"/>
    <property type="project" value="UniProtKB-KW"/>
</dbReference>
<dbReference type="EMBL" id="PGTM01000126">
    <property type="protein sequence ID" value="PJF35652.1"/>
    <property type="molecule type" value="Genomic_DNA"/>
</dbReference>
<feature type="transmembrane region" description="Helical" evidence="10">
    <location>
        <begin position="178"/>
        <end position="200"/>
    </location>
</feature>
<evidence type="ECO:0000256" key="2">
    <source>
        <dbReference type="ARBA" id="ARBA00010323"/>
    </source>
</evidence>
<keyword evidence="7 9" id="KW-0472">Membrane</keyword>
<feature type="transmembrane region" description="Helical" evidence="10">
    <location>
        <begin position="117"/>
        <end position="134"/>
    </location>
</feature>
<evidence type="ECO:0008006" key="13">
    <source>
        <dbReference type="Google" id="ProtNLM"/>
    </source>
</evidence>
<organism evidence="11 12">
    <name type="scientific">Candidatus Thermofonsia Clade 1 bacterium</name>
    <dbReference type="NCBI Taxonomy" id="2364210"/>
    <lineage>
        <taxon>Bacteria</taxon>
        <taxon>Bacillati</taxon>
        <taxon>Chloroflexota</taxon>
        <taxon>Candidatus Thermofontia</taxon>
        <taxon>Candidatus Thermofonsia Clade 1</taxon>
    </lineage>
</organism>
<evidence type="ECO:0000313" key="11">
    <source>
        <dbReference type="EMBL" id="PJF35652.1"/>
    </source>
</evidence>
<dbReference type="InterPro" id="IPR051085">
    <property type="entry name" value="MB_O-acyltransferase"/>
</dbReference>
<accession>A0A2M8PDM3</accession>
<comment type="subcellular location">
    <subcellularLocation>
        <location evidence="1">Cell membrane</location>
        <topology evidence="1">Multi-pass membrane protein</topology>
    </subcellularLocation>
</comment>
<keyword evidence="6 10" id="KW-1133">Transmembrane helix</keyword>
<dbReference type="InterPro" id="IPR024194">
    <property type="entry name" value="Ac/AlaTfrase_AlgI/DltB"/>
</dbReference>
<feature type="transmembrane region" description="Helical" evidence="10">
    <location>
        <begin position="439"/>
        <end position="461"/>
    </location>
</feature>
<keyword evidence="5 10" id="KW-0812">Transmembrane</keyword>
<dbReference type="PIRSF" id="PIRSF016636">
    <property type="entry name" value="AlgI_DltB"/>
    <property type="match status" value="1"/>
</dbReference>
<evidence type="ECO:0000256" key="4">
    <source>
        <dbReference type="ARBA" id="ARBA00022679"/>
    </source>
</evidence>
<protein>
    <recommendedName>
        <fullName evidence="13">MBOAT family protein</fullName>
    </recommendedName>
</protein>
<dbReference type="Proteomes" id="UP000229681">
    <property type="component" value="Unassembled WGS sequence"/>
</dbReference>
<evidence type="ECO:0000256" key="7">
    <source>
        <dbReference type="ARBA" id="ARBA00023136"/>
    </source>
</evidence>
<gene>
    <name evidence="11" type="ORF">CUN49_09455</name>
</gene>
<dbReference type="Pfam" id="PF03062">
    <property type="entry name" value="MBOAT"/>
    <property type="match status" value="1"/>
</dbReference>
<dbReference type="GO" id="GO:0005886">
    <property type="term" value="C:plasma membrane"/>
    <property type="evidence" value="ECO:0007669"/>
    <property type="project" value="UniProtKB-SubCell"/>
</dbReference>
<sequence>MTLTHILLLALGAFGVRLMPAAWRAWALLIGSLAAIYLLQPALPLPIMAYALPTLTLILALIGWWLTRPPEADSLSAEDWLTLGLLCGAALSIALIGSFDGTPRLTPAPTPPLSETLLAFLGVGALIVTAQPLVASADRRLAAIPYYLALLVGLFIVLKSEPLAQSLAAWLRANADRPISLAGALDIGWLGFSYVAFRLIHTLRDRQSGKLPALSLREYLTYVIFFPAYTAGPIDRAERFVKDYRALQPLNAQRATEGLGRIAVGILKKFAIADTLALIALDSLSAERAQTALGLWLLIYAYAFRLYLDFSGYSDIAIGIGKLYGINLPENFALPYLKSNLTAFWQSWHITLSNWARFYVFMPLSRYMMTRKRKPPTWLAVLVGQLGTMLTIGLWHGIALNFVLWAIWHGLGLWLHKQYSDRTRDFYAKLSERPKLRRAVYAVGVLLTFHYVALGWIWFALGDATQGAQVLMRSFGFGW</sequence>
<evidence type="ECO:0000256" key="5">
    <source>
        <dbReference type="ARBA" id="ARBA00022692"/>
    </source>
</evidence>
<comment type="caution">
    <text evidence="11">The sequence shown here is derived from an EMBL/GenBank/DDBJ whole genome shotgun (WGS) entry which is preliminary data.</text>
</comment>